<evidence type="ECO:0000313" key="3">
    <source>
        <dbReference type="Proteomes" id="UP001199106"/>
    </source>
</evidence>
<feature type="compositionally biased region" description="Low complexity" evidence="1">
    <location>
        <begin position="128"/>
        <end position="140"/>
    </location>
</feature>
<name>A0AAD4FHF6_9PLEO</name>
<sequence length="327" mass="36190">MDFLSSTSHHDYKPMAPAWAAIISEDSAHLKSMIANEALAIELEQARVKSLFPQYSKMKWDGATFDELSDKEAELKGTSAKLKRCVENFEAYVAEWNKTIGDVEEKGEKRKRAPWEEVNTNATPPPATKAKTSAKDTASNLPWFDEPPATIPRPIIQNRYRAVRNIDPKSISVGDIGWAPLPRMAQGSSTHKTIPSEYGNVSIKVYPFIVVKMLDDCMLGVVISTAGGQGLKNKHADVRQRSCYVTGGNFRGFDDPPFGWAMSPRCQNLVVAGSGYEPALGAFVDMLDSHKIHYNSRFEKKGSLTIHSRVDLGRMRLSALLWGASEG</sequence>
<reference evidence="2" key="1">
    <citation type="submission" date="2021-07" db="EMBL/GenBank/DDBJ databases">
        <title>Genome Resource of American Ginseng Black Spot Pathogen Alternaria panax.</title>
        <authorList>
            <person name="Qiu C."/>
            <person name="Wang W."/>
            <person name="Liu Z."/>
        </authorList>
    </citation>
    <scope>NUCLEOTIDE SEQUENCE</scope>
    <source>
        <strain evidence="2">BNCC115425</strain>
    </source>
</reference>
<proteinExistence type="predicted"/>
<gene>
    <name evidence="2" type="ORF">G6011_08205</name>
</gene>
<accession>A0AAD4FHF6</accession>
<dbReference type="Proteomes" id="UP001199106">
    <property type="component" value="Unassembled WGS sequence"/>
</dbReference>
<keyword evidence="3" id="KW-1185">Reference proteome</keyword>
<evidence type="ECO:0000256" key="1">
    <source>
        <dbReference type="SAM" id="MobiDB-lite"/>
    </source>
</evidence>
<feature type="region of interest" description="Disordered" evidence="1">
    <location>
        <begin position="118"/>
        <end position="144"/>
    </location>
</feature>
<protein>
    <submittedName>
        <fullName evidence="2">Uncharacterized protein</fullName>
    </submittedName>
</protein>
<dbReference type="AlphaFoldDB" id="A0AAD4FHF6"/>
<organism evidence="2 3">
    <name type="scientific">Alternaria panax</name>
    <dbReference type="NCBI Taxonomy" id="48097"/>
    <lineage>
        <taxon>Eukaryota</taxon>
        <taxon>Fungi</taxon>
        <taxon>Dikarya</taxon>
        <taxon>Ascomycota</taxon>
        <taxon>Pezizomycotina</taxon>
        <taxon>Dothideomycetes</taxon>
        <taxon>Pleosporomycetidae</taxon>
        <taxon>Pleosporales</taxon>
        <taxon>Pleosporineae</taxon>
        <taxon>Pleosporaceae</taxon>
        <taxon>Alternaria</taxon>
        <taxon>Alternaria sect. Panax</taxon>
    </lineage>
</organism>
<dbReference type="EMBL" id="JAANER010000004">
    <property type="protein sequence ID" value="KAG9190117.1"/>
    <property type="molecule type" value="Genomic_DNA"/>
</dbReference>
<comment type="caution">
    <text evidence="2">The sequence shown here is derived from an EMBL/GenBank/DDBJ whole genome shotgun (WGS) entry which is preliminary data.</text>
</comment>
<evidence type="ECO:0000313" key="2">
    <source>
        <dbReference type="EMBL" id="KAG9190117.1"/>
    </source>
</evidence>